<accession>Q025N9</accession>
<dbReference type="CDD" id="cd07826">
    <property type="entry name" value="SRPBCC_CalC_Aha1-like_9"/>
    <property type="match status" value="1"/>
</dbReference>
<comment type="similarity">
    <text evidence="1">Belongs to the AHA1 family.</text>
</comment>
<dbReference type="STRING" id="234267.Acid_2291"/>
<dbReference type="HOGENOM" id="CLU_108923_6_1_0"/>
<protein>
    <submittedName>
        <fullName evidence="3">Activator of Hsp90 ATPase 1 family protein</fullName>
    </submittedName>
</protein>
<proteinExistence type="inferred from homology"/>
<sequence length="177" mass="19652" precursor="true">MNRGSTKFMENTGTLAVSLPSDCEIALKRIFKAPRELVYRAFSDPEILKRWFGPRGWSLVTCHINSRVGGGFRFVLRAPDGRELGMHGTYLELSPPERSVHTEGFDGLPGESLVTSTFTERNGETTLLATIRYTSKEIRDAVIRSGMEHGAAESYDKLSELLVATQELPAFAEDPSK</sequence>
<dbReference type="eggNOG" id="COG3832">
    <property type="taxonomic scope" value="Bacteria"/>
</dbReference>
<dbReference type="KEGG" id="sus:Acid_2291"/>
<organism evidence="3">
    <name type="scientific">Solibacter usitatus (strain Ellin6076)</name>
    <dbReference type="NCBI Taxonomy" id="234267"/>
    <lineage>
        <taxon>Bacteria</taxon>
        <taxon>Pseudomonadati</taxon>
        <taxon>Acidobacteriota</taxon>
        <taxon>Terriglobia</taxon>
        <taxon>Bryobacterales</taxon>
        <taxon>Solibacteraceae</taxon>
        <taxon>Candidatus Solibacter</taxon>
    </lineage>
</organism>
<dbReference type="InterPro" id="IPR023393">
    <property type="entry name" value="START-like_dom_sf"/>
</dbReference>
<name>Q025N9_SOLUE</name>
<reference evidence="3" key="1">
    <citation type="submission" date="2006-10" db="EMBL/GenBank/DDBJ databases">
        <title>Complete sequence of Solibacter usitatus Ellin6076.</title>
        <authorList>
            <consortium name="US DOE Joint Genome Institute"/>
            <person name="Copeland A."/>
            <person name="Lucas S."/>
            <person name="Lapidus A."/>
            <person name="Barry K."/>
            <person name="Detter J.C."/>
            <person name="Glavina del Rio T."/>
            <person name="Hammon N."/>
            <person name="Israni S."/>
            <person name="Dalin E."/>
            <person name="Tice H."/>
            <person name="Pitluck S."/>
            <person name="Thompson L.S."/>
            <person name="Brettin T."/>
            <person name="Bruce D."/>
            <person name="Han C."/>
            <person name="Tapia R."/>
            <person name="Gilna P."/>
            <person name="Schmutz J."/>
            <person name="Larimer F."/>
            <person name="Land M."/>
            <person name="Hauser L."/>
            <person name="Kyrpides N."/>
            <person name="Mikhailova N."/>
            <person name="Janssen P.H."/>
            <person name="Kuske C.R."/>
            <person name="Richardson P."/>
        </authorList>
    </citation>
    <scope>NUCLEOTIDE SEQUENCE</scope>
    <source>
        <strain evidence="3">Ellin6076</strain>
    </source>
</reference>
<feature type="domain" description="Activator of Hsp90 ATPase homologue 1/2-like C-terminal" evidence="2">
    <location>
        <begin position="32"/>
        <end position="162"/>
    </location>
</feature>
<dbReference type="InterPro" id="IPR013538">
    <property type="entry name" value="ASHA1/2-like_C"/>
</dbReference>
<gene>
    <name evidence="3" type="ordered locus">Acid_2291</name>
</gene>
<dbReference type="InParanoid" id="Q025N9"/>
<evidence type="ECO:0000259" key="2">
    <source>
        <dbReference type="Pfam" id="PF08327"/>
    </source>
</evidence>
<evidence type="ECO:0000313" key="3">
    <source>
        <dbReference type="EMBL" id="ABJ83280.1"/>
    </source>
</evidence>
<dbReference type="Gene3D" id="3.30.530.20">
    <property type="match status" value="1"/>
</dbReference>
<dbReference type="Pfam" id="PF08327">
    <property type="entry name" value="AHSA1"/>
    <property type="match status" value="1"/>
</dbReference>
<dbReference type="AlphaFoldDB" id="Q025N9"/>
<dbReference type="SUPFAM" id="SSF55961">
    <property type="entry name" value="Bet v1-like"/>
    <property type="match status" value="1"/>
</dbReference>
<dbReference type="EMBL" id="CP000473">
    <property type="protein sequence ID" value="ABJ83280.1"/>
    <property type="molecule type" value="Genomic_DNA"/>
</dbReference>
<evidence type="ECO:0000256" key="1">
    <source>
        <dbReference type="ARBA" id="ARBA00006817"/>
    </source>
</evidence>